<dbReference type="EMBL" id="LWGR01000013">
    <property type="protein sequence ID" value="KZM71173.1"/>
    <property type="molecule type" value="Genomic_DNA"/>
</dbReference>
<evidence type="ECO:0000313" key="2">
    <source>
        <dbReference type="EMBL" id="KZM71173.1"/>
    </source>
</evidence>
<dbReference type="RefSeq" id="WP_067595460.1">
    <property type="nucleotide sequence ID" value="NZ_JABMCZ010000003.1"/>
</dbReference>
<reference evidence="2 3" key="1">
    <citation type="submission" date="2016-04" db="EMBL/GenBank/DDBJ databases">
        <authorList>
            <person name="Evans L.H."/>
            <person name="Alamgir A."/>
            <person name="Owens N."/>
            <person name="Weber N.D."/>
            <person name="Virtaneva K."/>
            <person name="Barbian K."/>
            <person name="Babar A."/>
            <person name="Rosenke K."/>
        </authorList>
    </citation>
    <scope>NUCLEOTIDE SEQUENCE [LARGE SCALE GENOMIC DNA]</scope>
    <source>
        <strain evidence="2 3">IFM 0406</strain>
    </source>
</reference>
<dbReference type="Pfam" id="PF26527">
    <property type="entry name" value="DUF8176"/>
    <property type="match status" value="1"/>
</dbReference>
<accession>A0A164K9D4</accession>
<keyword evidence="3" id="KW-1185">Reference proteome</keyword>
<evidence type="ECO:0000259" key="1">
    <source>
        <dbReference type="Pfam" id="PF26527"/>
    </source>
</evidence>
<dbReference type="STRING" id="455432.AWN90_42485"/>
<dbReference type="OrthoDB" id="4534367at2"/>
<dbReference type="InterPro" id="IPR058489">
    <property type="entry name" value="DUF8176"/>
</dbReference>
<name>A0A164K9D4_9NOCA</name>
<sequence length="231" mass="23504">MNDIDDRMPDQVILDDPTGEAVGLAHWLATRANTPDNATETAAPTAPAHRRWRAAVGGTCAVALAAAVTATAHHSPHTAPSGHAASPVIVAQTPAVSAVSLVSGDSAGCPRSSGEADLLAAVSRAVPLQARGGAQAVALFEAAYFRARDGGRARQVVAASAAIRDAAGIQAGIDSLPADTTYCVHIDALAAGLYAVEIHESSPGEPETVWRQQISTNDGDGHTMITAITPL</sequence>
<dbReference type="AlphaFoldDB" id="A0A164K9D4"/>
<organism evidence="2 3">
    <name type="scientific">Nocardia terpenica</name>
    <dbReference type="NCBI Taxonomy" id="455432"/>
    <lineage>
        <taxon>Bacteria</taxon>
        <taxon>Bacillati</taxon>
        <taxon>Actinomycetota</taxon>
        <taxon>Actinomycetes</taxon>
        <taxon>Mycobacteriales</taxon>
        <taxon>Nocardiaceae</taxon>
        <taxon>Nocardia</taxon>
    </lineage>
</organism>
<proteinExistence type="predicted"/>
<dbReference type="Proteomes" id="UP000076512">
    <property type="component" value="Unassembled WGS sequence"/>
</dbReference>
<feature type="domain" description="DUF8176" evidence="1">
    <location>
        <begin position="122"/>
        <end position="229"/>
    </location>
</feature>
<comment type="caution">
    <text evidence="2">The sequence shown here is derived from an EMBL/GenBank/DDBJ whole genome shotgun (WGS) entry which is preliminary data.</text>
</comment>
<evidence type="ECO:0000313" key="3">
    <source>
        <dbReference type="Proteomes" id="UP000076512"/>
    </source>
</evidence>
<protein>
    <recommendedName>
        <fullName evidence="1">DUF8176 domain-containing protein</fullName>
    </recommendedName>
</protein>
<gene>
    <name evidence="2" type="ORF">AWN90_42485</name>
</gene>